<evidence type="ECO:0000256" key="5">
    <source>
        <dbReference type="ARBA" id="ARBA00022989"/>
    </source>
</evidence>
<feature type="transmembrane region" description="Helical" evidence="7">
    <location>
        <begin position="16"/>
        <end position="35"/>
    </location>
</feature>
<dbReference type="SUPFAM" id="SSF48317">
    <property type="entry name" value="Acid phosphatase/Vanadium-dependent haloperoxidase"/>
    <property type="match status" value="1"/>
</dbReference>
<dbReference type="InterPro" id="IPR036938">
    <property type="entry name" value="PAP2/HPO_sf"/>
</dbReference>
<protein>
    <submittedName>
        <fullName evidence="9">Membrane-associated phospholipid phosphatase</fullName>
    </submittedName>
</protein>
<dbReference type="PANTHER" id="PTHR14969:SF62">
    <property type="entry name" value="DECAPRENYLPHOSPHORYL-5-PHOSPHORIBOSE PHOSPHATASE RV3807C-RELATED"/>
    <property type="match status" value="1"/>
</dbReference>
<dbReference type="Proteomes" id="UP000199455">
    <property type="component" value="Unassembled WGS sequence"/>
</dbReference>
<accession>A0A1G6YT09</accession>
<comment type="subcellular location">
    <subcellularLocation>
        <location evidence="1">Cell membrane</location>
        <topology evidence="1">Multi-pass membrane protein</topology>
    </subcellularLocation>
</comment>
<evidence type="ECO:0000256" key="7">
    <source>
        <dbReference type="SAM" id="Phobius"/>
    </source>
</evidence>
<organism evidence="9 10">
    <name type="scientific">Pedobacter soli</name>
    <dbReference type="NCBI Taxonomy" id="390242"/>
    <lineage>
        <taxon>Bacteria</taxon>
        <taxon>Pseudomonadati</taxon>
        <taxon>Bacteroidota</taxon>
        <taxon>Sphingobacteriia</taxon>
        <taxon>Sphingobacteriales</taxon>
        <taxon>Sphingobacteriaceae</taxon>
        <taxon>Pedobacter</taxon>
    </lineage>
</organism>
<evidence type="ECO:0000259" key="8">
    <source>
        <dbReference type="SMART" id="SM00014"/>
    </source>
</evidence>
<dbReference type="EMBL" id="FMZH01000009">
    <property type="protein sequence ID" value="SDD92787.1"/>
    <property type="molecule type" value="Genomic_DNA"/>
</dbReference>
<sequence length="229" mass="25243">MMTISPVNKATENNRLFYLLCLSFLALSGLMLACVTKADSFIALNQFHTQTMDFFFARYTFLGDGTCSLVVCAILLFTKQRNLALCVLLAYLTSGLFAQTLKHLIFAPRPRIYFESSNIPFYLDFFKTSCAGNNSFPSGHTTSAFALATILASRFKRTIPTILLFIGALLVGFSRVYTGEHFPLDVWTAMAIGIAFGLIAIVLLKDKKIVLPGFGSRKNAQPAASLFAE</sequence>
<dbReference type="SMART" id="SM00014">
    <property type="entry name" value="acidPPc"/>
    <property type="match status" value="1"/>
</dbReference>
<evidence type="ECO:0000313" key="10">
    <source>
        <dbReference type="Proteomes" id="UP000199455"/>
    </source>
</evidence>
<evidence type="ECO:0000256" key="6">
    <source>
        <dbReference type="ARBA" id="ARBA00023136"/>
    </source>
</evidence>
<dbReference type="InterPro" id="IPR000326">
    <property type="entry name" value="PAP2/HPO"/>
</dbReference>
<name>A0A1G6YT09_9SPHI</name>
<evidence type="ECO:0000256" key="2">
    <source>
        <dbReference type="ARBA" id="ARBA00022475"/>
    </source>
</evidence>
<keyword evidence="2" id="KW-1003">Cell membrane</keyword>
<dbReference type="RefSeq" id="WP_090771218.1">
    <property type="nucleotide sequence ID" value="NZ_FMZH01000009.1"/>
</dbReference>
<keyword evidence="4" id="KW-0378">Hydrolase</keyword>
<keyword evidence="5 7" id="KW-1133">Transmembrane helix</keyword>
<dbReference type="Pfam" id="PF01569">
    <property type="entry name" value="PAP2"/>
    <property type="match status" value="1"/>
</dbReference>
<dbReference type="GO" id="GO:0016787">
    <property type="term" value="F:hydrolase activity"/>
    <property type="evidence" value="ECO:0007669"/>
    <property type="project" value="UniProtKB-KW"/>
</dbReference>
<keyword evidence="3 7" id="KW-0812">Transmembrane</keyword>
<dbReference type="GO" id="GO:0005886">
    <property type="term" value="C:plasma membrane"/>
    <property type="evidence" value="ECO:0007669"/>
    <property type="project" value="UniProtKB-SubCell"/>
</dbReference>
<dbReference type="Gene3D" id="1.20.144.10">
    <property type="entry name" value="Phosphatidic acid phosphatase type 2/haloperoxidase"/>
    <property type="match status" value="1"/>
</dbReference>
<keyword evidence="6 7" id="KW-0472">Membrane</keyword>
<feature type="transmembrane region" description="Helical" evidence="7">
    <location>
        <begin position="56"/>
        <end position="76"/>
    </location>
</feature>
<evidence type="ECO:0000256" key="4">
    <source>
        <dbReference type="ARBA" id="ARBA00022801"/>
    </source>
</evidence>
<feature type="transmembrane region" description="Helical" evidence="7">
    <location>
        <begin position="159"/>
        <end position="178"/>
    </location>
</feature>
<proteinExistence type="predicted"/>
<evidence type="ECO:0000313" key="9">
    <source>
        <dbReference type="EMBL" id="SDD92787.1"/>
    </source>
</evidence>
<gene>
    <name evidence="9" type="ORF">SAMN04488024_109102</name>
</gene>
<reference evidence="10" key="1">
    <citation type="submission" date="2016-10" db="EMBL/GenBank/DDBJ databases">
        <authorList>
            <person name="Varghese N."/>
            <person name="Submissions S."/>
        </authorList>
    </citation>
    <scope>NUCLEOTIDE SEQUENCE [LARGE SCALE GENOMIC DNA]</scope>
    <source>
        <strain evidence="10">DSM 18609</strain>
    </source>
</reference>
<dbReference type="PANTHER" id="PTHR14969">
    <property type="entry name" value="SPHINGOSINE-1-PHOSPHATE PHOSPHOHYDROLASE"/>
    <property type="match status" value="1"/>
</dbReference>
<feature type="domain" description="Phosphatidic acid phosphatase type 2/haloperoxidase" evidence="8">
    <location>
        <begin position="84"/>
        <end position="201"/>
    </location>
</feature>
<evidence type="ECO:0000256" key="3">
    <source>
        <dbReference type="ARBA" id="ARBA00022692"/>
    </source>
</evidence>
<keyword evidence="10" id="KW-1185">Reference proteome</keyword>
<evidence type="ECO:0000256" key="1">
    <source>
        <dbReference type="ARBA" id="ARBA00004651"/>
    </source>
</evidence>
<feature type="transmembrane region" description="Helical" evidence="7">
    <location>
        <begin position="184"/>
        <end position="204"/>
    </location>
</feature>
<dbReference type="STRING" id="390242.SAMN04488024_109102"/>
<dbReference type="AlphaFoldDB" id="A0A1G6YT09"/>